<name>A0A1I7VUM2_LOALO</name>
<dbReference type="AlphaFoldDB" id="A0A1I7VUM2"/>
<accession>A0A1I7VUM2</accession>
<evidence type="ECO:0000313" key="1">
    <source>
        <dbReference type="Proteomes" id="UP000095285"/>
    </source>
</evidence>
<sequence>MSNHSHYKTRAVTQSNSSRNFPIRQLSKLLNWTAHASTQGDSIDRQAFNYHNDSTAEKRQNDSSTARATRLFGMYPLILTIYCSFRFHYCFMRYCTISYMINKGYCQRYGVITTENKLPNLSSRTFPE</sequence>
<keyword evidence="1" id="KW-1185">Reference proteome</keyword>
<reference evidence="1" key="1">
    <citation type="submission" date="2012-04" db="EMBL/GenBank/DDBJ databases">
        <title>The Genome Sequence of Loa loa.</title>
        <authorList>
            <consortium name="The Broad Institute Genome Sequencing Platform"/>
            <consortium name="Broad Institute Genome Sequencing Center for Infectious Disease"/>
            <person name="Nutman T.B."/>
            <person name="Fink D.L."/>
            <person name="Russ C."/>
            <person name="Young S."/>
            <person name="Zeng Q."/>
            <person name="Gargeya S."/>
            <person name="Alvarado L."/>
            <person name="Berlin A."/>
            <person name="Chapman S.B."/>
            <person name="Chen Z."/>
            <person name="Freedman E."/>
            <person name="Gellesch M."/>
            <person name="Goldberg J."/>
            <person name="Griggs A."/>
            <person name="Gujja S."/>
            <person name="Heilman E.R."/>
            <person name="Heiman D."/>
            <person name="Howarth C."/>
            <person name="Mehta T."/>
            <person name="Neiman D."/>
            <person name="Pearson M."/>
            <person name="Roberts A."/>
            <person name="Saif S."/>
            <person name="Shea T."/>
            <person name="Shenoy N."/>
            <person name="Sisk P."/>
            <person name="Stolte C."/>
            <person name="Sykes S."/>
            <person name="White J."/>
            <person name="Yandava C."/>
            <person name="Haas B."/>
            <person name="Henn M.R."/>
            <person name="Nusbaum C."/>
            <person name="Birren B."/>
        </authorList>
    </citation>
    <scope>NUCLEOTIDE SEQUENCE [LARGE SCALE GENOMIC DNA]</scope>
</reference>
<reference evidence="2" key="2">
    <citation type="submission" date="2016-11" db="UniProtKB">
        <authorList>
            <consortium name="WormBaseParasite"/>
        </authorList>
    </citation>
    <scope>IDENTIFICATION</scope>
</reference>
<dbReference type="WBParaSite" id="EN70_6396">
    <property type="protein sequence ID" value="EN70_6396"/>
    <property type="gene ID" value="EN70_6396"/>
</dbReference>
<dbReference type="Proteomes" id="UP000095285">
    <property type="component" value="Unassembled WGS sequence"/>
</dbReference>
<protein>
    <submittedName>
        <fullName evidence="2">Uncharacterized protein</fullName>
    </submittedName>
</protein>
<evidence type="ECO:0000313" key="2">
    <source>
        <dbReference type="WBParaSite" id="EN70_6396"/>
    </source>
</evidence>
<proteinExistence type="predicted"/>
<organism evidence="1 2">
    <name type="scientific">Loa loa</name>
    <name type="common">Eye worm</name>
    <name type="synonym">Filaria loa</name>
    <dbReference type="NCBI Taxonomy" id="7209"/>
    <lineage>
        <taxon>Eukaryota</taxon>
        <taxon>Metazoa</taxon>
        <taxon>Ecdysozoa</taxon>
        <taxon>Nematoda</taxon>
        <taxon>Chromadorea</taxon>
        <taxon>Rhabditida</taxon>
        <taxon>Spirurina</taxon>
        <taxon>Spiruromorpha</taxon>
        <taxon>Filarioidea</taxon>
        <taxon>Onchocercidae</taxon>
        <taxon>Loa</taxon>
    </lineage>
</organism>